<gene>
    <name evidence="2" type="ORF">LUZ62_051963</name>
</gene>
<dbReference type="InterPro" id="IPR029064">
    <property type="entry name" value="Ribosomal_eL30-like_sf"/>
</dbReference>
<evidence type="ECO:0000313" key="3">
    <source>
        <dbReference type="Proteomes" id="UP001140206"/>
    </source>
</evidence>
<keyword evidence="3" id="KW-1185">Reference proteome</keyword>
<feature type="region of interest" description="Disordered" evidence="1">
    <location>
        <begin position="1"/>
        <end position="28"/>
    </location>
</feature>
<accession>A0AAV8GDZ2</accession>
<dbReference type="Proteomes" id="UP001140206">
    <property type="component" value="Chromosome 2"/>
</dbReference>
<organism evidence="2 3">
    <name type="scientific">Rhynchospora pubera</name>
    <dbReference type="NCBI Taxonomy" id="906938"/>
    <lineage>
        <taxon>Eukaryota</taxon>
        <taxon>Viridiplantae</taxon>
        <taxon>Streptophyta</taxon>
        <taxon>Embryophyta</taxon>
        <taxon>Tracheophyta</taxon>
        <taxon>Spermatophyta</taxon>
        <taxon>Magnoliopsida</taxon>
        <taxon>Liliopsida</taxon>
        <taxon>Poales</taxon>
        <taxon>Cyperaceae</taxon>
        <taxon>Cyperoideae</taxon>
        <taxon>Rhynchosporeae</taxon>
        <taxon>Rhynchospora</taxon>
    </lineage>
</organism>
<dbReference type="EMBL" id="JAMFTS010000002">
    <property type="protein sequence ID" value="KAJ4800717.1"/>
    <property type="molecule type" value="Genomic_DNA"/>
</dbReference>
<dbReference type="PANTHER" id="PTHR47903">
    <property type="entry name" value="OS07G0636400 PROTEIN"/>
    <property type="match status" value="1"/>
</dbReference>
<protein>
    <submittedName>
        <fullName evidence="2">Ribonuclease P</fullName>
    </submittedName>
</protein>
<proteinExistence type="predicted"/>
<dbReference type="PANTHER" id="PTHR47903:SF2">
    <property type="entry name" value="OS07G0636400 PROTEIN"/>
    <property type="match status" value="1"/>
</dbReference>
<evidence type="ECO:0000256" key="1">
    <source>
        <dbReference type="SAM" id="MobiDB-lite"/>
    </source>
</evidence>
<dbReference type="Gene3D" id="3.30.1330.30">
    <property type="match status" value="1"/>
</dbReference>
<sequence length="191" mass="20905">MAKKRKKENSMPIKAIKAPQESSRDSSSCFEGDRLDFLLDKLQRSVELAKASKGQVPDKIWTKLHFAIGVNDVTRVLERMPVPDLNTNSKEDDKTTRVPCKSPVALQAVLLATDCNPKWLTKHVPVIAASRNVPVLALRDNKGSSLRLGQLVNVRTALAIGIKGRNSIINKTIEEVLLNSKTAEASLATVG</sequence>
<name>A0AAV8GDZ2_9POAL</name>
<dbReference type="AlphaFoldDB" id="A0AAV8GDZ2"/>
<evidence type="ECO:0000313" key="2">
    <source>
        <dbReference type="EMBL" id="KAJ4800717.1"/>
    </source>
</evidence>
<dbReference type="SUPFAM" id="SSF55315">
    <property type="entry name" value="L30e-like"/>
    <property type="match status" value="1"/>
</dbReference>
<reference evidence="2" key="1">
    <citation type="submission" date="2022-08" db="EMBL/GenBank/DDBJ databases">
        <authorList>
            <person name="Marques A."/>
        </authorList>
    </citation>
    <scope>NUCLEOTIDE SEQUENCE</scope>
    <source>
        <strain evidence="2">RhyPub2mFocal</strain>
        <tissue evidence="2">Leaves</tissue>
    </source>
</reference>
<comment type="caution">
    <text evidence="2">The sequence shown here is derived from an EMBL/GenBank/DDBJ whole genome shotgun (WGS) entry which is preliminary data.</text>
</comment>